<feature type="domain" description="EGF-like" evidence="8">
    <location>
        <begin position="76"/>
        <end position="113"/>
    </location>
</feature>
<feature type="domain" description="EGF-like" evidence="8">
    <location>
        <begin position="421"/>
        <end position="456"/>
    </location>
</feature>
<feature type="disulfide bond" evidence="5">
    <location>
        <begin position="259"/>
        <end position="268"/>
    </location>
</feature>
<dbReference type="InterPro" id="IPR000152">
    <property type="entry name" value="EGF-type_Asp/Asn_hydroxyl_site"/>
</dbReference>
<evidence type="ECO:0000256" key="2">
    <source>
        <dbReference type="ARBA" id="ARBA00022729"/>
    </source>
</evidence>
<dbReference type="Proteomes" id="UP000694865">
    <property type="component" value="Unplaced"/>
</dbReference>
<dbReference type="InterPro" id="IPR001881">
    <property type="entry name" value="EGF-like_Ca-bd_dom"/>
</dbReference>
<feature type="domain" description="EGF-like" evidence="8">
    <location>
        <begin position="114"/>
        <end position="151"/>
    </location>
</feature>
<dbReference type="PROSITE" id="PS50026">
    <property type="entry name" value="EGF_3"/>
    <property type="match status" value="10"/>
</dbReference>
<feature type="disulfide bond" evidence="5">
    <location>
        <begin position="462"/>
        <end position="472"/>
    </location>
</feature>
<reference evidence="10" key="1">
    <citation type="submission" date="2025-08" db="UniProtKB">
        <authorList>
            <consortium name="RefSeq"/>
        </authorList>
    </citation>
    <scope>IDENTIFICATION</scope>
    <source>
        <tissue evidence="10">Testes</tissue>
    </source>
</reference>
<evidence type="ECO:0000259" key="8">
    <source>
        <dbReference type="PROSITE" id="PS50026"/>
    </source>
</evidence>
<evidence type="ECO:0000256" key="6">
    <source>
        <dbReference type="SAM" id="MobiDB-lite"/>
    </source>
</evidence>
<feature type="transmembrane region" description="Helical" evidence="7">
    <location>
        <begin position="512"/>
        <end position="536"/>
    </location>
</feature>
<dbReference type="SUPFAM" id="SSF57196">
    <property type="entry name" value="EGF/Laminin"/>
    <property type="match status" value="10"/>
</dbReference>
<gene>
    <name evidence="10" type="primary">LOC102801448</name>
</gene>
<feature type="disulfide bond" evidence="5">
    <location>
        <begin position="483"/>
        <end position="492"/>
    </location>
</feature>
<dbReference type="Pfam" id="PF25024">
    <property type="entry name" value="EGF_TEN"/>
    <property type="match status" value="1"/>
</dbReference>
<dbReference type="InterPro" id="IPR000742">
    <property type="entry name" value="EGF"/>
</dbReference>
<protein>
    <submittedName>
        <fullName evidence="10">Neurogenic locus notch homolog protein 2-like</fullName>
    </submittedName>
</protein>
<dbReference type="PROSITE" id="PS00010">
    <property type="entry name" value="ASX_HYDROXYL"/>
    <property type="match status" value="3"/>
</dbReference>
<dbReference type="PROSITE" id="PS00022">
    <property type="entry name" value="EGF_1"/>
    <property type="match status" value="10"/>
</dbReference>
<feature type="disulfide bond" evidence="5">
    <location>
        <begin position="335"/>
        <end position="344"/>
    </location>
</feature>
<keyword evidence="2" id="KW-0732">Signal</keyword>
<dbReference type="PRINTS" id="PR00010">
    <property type="entry name" value="EGFBLOOD"/>
</dbReference>
<feature type="disulfide bond" evidence="5">
    <location>
        <begin position="446"/>
        <end position="455"/>
    </location>
</feature>
<feature type="disulfide bond" evidence="5">
    <location>
        <begin position="103"/>
        <end position="112"/>
    </location>
</feature>
<dbReference type="RefSeq" id="XP_006820208.1">
    <property type="nucleotide sequence ID" value="XM_006820145.1"/>
</dbReference>
<dbReference type="CDD" id="cd00054">
    <property type="entry name" value="EGF_CA"/>
    <property type="match status" value="7"/>
</dbReference>
<keyword evidence="4 5" id="KW-1015">Disulfide bond</keyword>
<dbReference type="GeneID" id="102801448"/>
<sequence length="619" mass="66324">MVVYAGLREVYTSAHVLMAGQEPRAVKVGRVVLIPVNTVEPVWLPRSRLICVRALLYILEPIARLNTLINHLLYVDDNPCAVNPCANGGTCINNNYISYTCICLPQYAGVTCETSQPCASYPCMNGGTCTEMLNEYFSCECPMYYSGTRCQNYDDPCLKRRRREVTSEFINDIAYSLTEQQCHSVMKQCQIIVSNPCDSSPCNNGGTCLDTSQGFYCVCPQAYTGAQCQTYVSQDPCITNPCQNGATCVPYLGTFQCVCPFGYTGNRCDQEINPCESQPCQNSGTCSIVGLIYRCQCAVGWSGPNCETLTNPCTNNPCQHSGTCISDGTTYTCQCSNGWTGTNCQITNPCNSNPCDNGGTCTNQGTDYQCTCVDGFTGTDCKIRTTCSFNPCENGGTCTIGDDNALLCTCVIGYTGSTCDEVSCGSRSCENGGVCVSSGGKSYCDCTSGFTGDFCENDIDDCQSNPCEHGTCVNLVGSFSCTCESGYEGPTCNTVSDIGIAESSTTDTMEPWLIGVIVIAVAVAALLLFLISLVVCMRRGPSSKRFGHPGRDNWKMRNSLSNESYDTHSGDGVHVEPTEVATISKGRSLSNGSPHPQHNYNAGFEGDSGTSSIDVGGPV</sequence>
<organism evidence="9 10">
    <name type="scientific">Saccoglossus kowalevskii</name>
    <name type="common">Acorn worm</name>
    <dbReference type="NCBI Taxonomy" id="10224"/>
    <lineage>
        <taxon>Eukaryota</taxon>
        <taxon>Metazoa</taxon>
        <taxon>Hemichordata</taxon>
        <taxon>Enteropneusta</taxon>
        <taxon>Harrimaniidae</taxon>
        <taxon>Saccoglossus</taxon>
    </lineage>
</organism>
<accession>A0ABM0MJL7</accession>
<feature type="region of interest" description="Disordered" evidence="6">
    <location>
        <begin position="586"/>
        <end position="619"/>
    </location>
</feature>
<comment type="caution">
    <text evidence="5">Lacks conserved residue(s) required for the propagation of feature annotation.</text>
</comment>
<feature type="domain" description="EGF-like" evidence="8">
    <location>
        <begin position="233"/>
        <end position="269"/>
    </location>
</feature>
<proteinExistence type="predicted"/>
<dbReference type="InterPro" id="IPR018097">
    <property type="entry name" value="EGF_Ca-bd_CS"/>
</dbReference>
<feature type="disulfide bond" evidence="5">
    <location>
        <begin position="141"/>
        <end position="150"/>
    </location>
</feature>
<dbReference type="Pfam" id="PF00008">
    <property type="entry name" value="EGF"/>
    <property type="match status" value="3"/>
</dbReference>
<keyword evidence="1 5" id="KW-0245">EGF-like domain</keyword>
<keyword evidence="7" id="KW-0472">Membrane</keyword>
<feature type="domain" description="EGF-like" evidence="8">
    <location>
        <begin position="309"/>
        <end position="345"/>
    </location>
</feature>
<dbReference type="PANTHER" id="PTHR24049">
    <property type="entry name" value="CRUMBS FAMILY MEMBER"/>
    <property type="match status" value="1"/>
</dbReference>
<keyword evidence="7" id="KW-1133">Transmembrane helix</keyword>
<evidence type="ECO:0000256" key="7">
    <source>
        <dbReference type="SAM" id="Phobius"/>
    </source>
</evidence>
<keyword evidence="3" id="KW-0677">Repeat</keyword>
<feature type="disulfide bond" evidence="5">
    <location>
        <begin position="219"/>
        <end position="228"/>
    </location>
</feature>
<feature type="disulfide bond" evidence="5">
    <location>
        <begin position="372"/>
        <end position="381"/>
    </location>
</feature>
<feature type="domain" description="EGF-like" evidence="8">
    <location>
        <begin position="383"/>
        <end position="420"/>
    </location>
</feature>
<evidence type="ECO:0000256" key="1">
    <source>
        <dbReference type="ARBA" id="ARBA00022536"/>
    </source>
</evidence>
<feature type="compositionally biased region" description="Polar residues" evidence="6">
    <location>
        <begin position="586"/>
        <end position="600"/>
    </location>
</feature>
<dbReference type="SMART" id="SM00179">
    <property type="entry name" value="EGF_CA"/>
    <property type="match status" value="8"/>
</dbReference>
<feature type="domain" description="EGF-like" evidence="8">
    <location>
        <begin position="458"/>
        <end position="493"/>
    </location>
</feature>
<evidence type="ECO:0000313" key="9">
    <source>
        <dbReference type="Proteomes" id="UP000694865"/>
    </source>
</evidence>
<evidence type="ECO:0000256" key="5">
    <source>
        <dbReference type="PROSITE-ProRule" id="PRU00076"/>
    </source>
</evidence>
<dbReference type="SMART" id="SM00181">
    <property type="entry name" value="EGF"/>
    <property type="match status" value="10"/>
</dbReference>
<feature type="disulfide bond" evidence="5">
    <location>
        <begin position="410"/>
        <end position="419"/>
    </location>
</feature>
<feature type="region of interest" description="Disordered" evidence="6">
    <location>
        <begin position="547"/>
        <end position="573"/>
    </location>
</feature>
<dbReference type="Gene3D" id="2.10.25.10">
    <property type="entry name" value="Laminin"/>
    <property type="match status" value="10"/>
</dbReference>
<dbReference type="PROSITE" id="PS01186">
    <property type="entry name" value="EGF_2"/>
    <property type="match status" value="7"/>
</dbReference>
<keyword evidence="9" id="KW-1185">Reference proteome</keyword>
<evidence type="ECO:0000256" key="3">
    <source>
        <dbReference type="ARBA" id="ARBA00022737"/>
    </source>
</evidence>
<name>A0ABM0MJL7_SACKO</name>
<feature type="domain" description="EGF-like" evidence="8">
    <location>
        <begin position="346"/>
        <end position="382"/>
    </location>
</feature>
<evidence type="ECO:0000313" key="10">
    <source>
        <dbReference type="RefSeq" id="XP_006820208.1"/>
    </source>
</evidence>
<feature type="domain" description="EGF-like" evidence="8">
    <location>
        <begin position="193"/>
        <end position="229"/>
    </location>
</feature>
<evidence type="ECO:0000256" key="4">
    <source>
        <dbReference type="ARBA" id="ARBA00023157"/>
    </source>
</evidence>
<keyword evidence="7" id="KW-0812">Transmembrane</keyword>
<dbReference type="InterPro" id="IPR051022">
    <property type="entry name" value="Notch_Cell-Fate_Det"/>
</dbReference>
<feature type="domain" description="EGF-like" evidence="8">
    <location>
        <begin position="271"/>
        <end position="307"/>
    </location>
</feature>
<dbReference type="PANTHER" id="PTHR24049:SF22">
    <property type="entry name" value="DROSOPHILA CRUMBS HOMOLOG"/>
    <property type="match status" value="1"/>
</dbReference>
<feature type="disulfide bond" evidence="5">
    <location>
        <begin position="297"/>
        <end position="306"/>
    </location>
</feature>
<dbReference type="PROSITE" id="PS01187">
    <property type="entry name" value="EGF_CA"/>
    <property type="match status" value="1"/>
</dbReference>